<keyword evidence="2" id="KW-0597">Phosphoprotein</keyword>
<dbReference type="InterPro" id="IPR010209">
    <property type="entry name" value="Ion_transpt_RnfG/RsxG"/>
</dbReference>
<feature type="domain" description="FMN-binding" evidence="7">
    <location>
        <begin position="160"/>
        <end position="278"/>
    </location>
</feature>
<comment type="caution">
    <text evidence="8">The sequence shown here is derived from an EMBL/GenBank/DDBJ whole genome shotgun (WGS) entry which is preliminary data.</text>
</comment>
<evidence type="ECO:0000256" key="5">
    <source>
        <dbReference type="ARBA" id="ARBA00022982"/>
    </source>
</evidence>
<keyword evidence="6" id="KW-1133">Transmembrane helix</keyword>
<accession>A0A9X4RLC7</accession>
<reference evidence="8" key="2">
    <citation type="submission" date="2022-10" db="EMBL/GenBank/DDBJ databases">
        <authorList>
            <person name="Aronson H.S."/>
        </authorList>
    </citation>
    <scope>NUCLEOTIDE SEQUENCE</scope>
    <source>
        <strain evidence="8">RS19-109</strain>
    </source>
</reference>
<evidence type="ECO:0000256" key="1">
    <source>
        <dbReference type="ARBA" id="ARBA00022448"/>
    </source>
</evidence>
<evidence type="ECO:0000313" key="9">
    <source>
        <dbReference type="Proteomes" id="UP001154240"/>
    </source>
</evidence>
<organism evidence="8 9">
    <name type="scientific">Thiovibrio frasassiensis</name>
    <dbReference type="NCBI Taxonomy" id="2984131"/>
    <lineage>
        <taxon>Bacteria</taxon>
        <taxon>Pseudomonadati</taxon>
        <taxon>Thermodesulfobacteriota</taxon>
        <taxon>Desulfobulbia</taxon>
        <taxon>Desulfobulbales</taxon>
        <taxon>Thiovibrionaceae</taxon>
        <taxon>Thiovibrio</taxon>
    </lineage>
</organism>
<dbReference type="GO" id="GO:0022900">
    <property type="term" value="P:electron transport chain"/>
    <property type="evidence" value="ECO:0007669"/>
    <property type="project" value="InterPro"/>
</dbReference>
<evidence type="ECO:0000256" key="2">
    <source>
        <dbReference type="ARBA" id="ARBA00022553"/>
    </source>
</evidence>
<evidence type="ECO:0000256" key="4">
    <source>
        <dbReference type="ARBA" id="ARBA00022643"/>
    </source>
</evidence>
<keyword evidence="6" id="KW-0812">Transmembrane</keyword>
<dbReference type="Proteomes" id="UP001154240">
    <property type="component" value="Unassembled WGS sequence"/>
</dbReference>
<dbReference type="GO" id="GO:0005886">
    <property type="term" value="C:plasma membrane"/>
    <property type="evidence" value="ECO:0007669"/>
    <property type="project" value="InterPro"/>
</dbReference>
<dbReference type="InterPro" id="IPR007329">
    <property type="entry name" value="FMN-bd"/>
</dbReference>
<keyword evidence="9" id="KW-1185">Reference proteome</keyword>
<keyword evidence="4" id="KW-0288">FMN</keyword>
<feature type="transmembrane region" description="Helical" evidence="6">
    <location>
        <begin position="7"/>
        <end position="28"/>
    </location>
</feature>
<dbReference type="AlphaFoldDB" id="A0A9X4RLC7"/>
<dbReference type="GO" id="GO:0010181">
    <property type="term" value="F:FMN binding"/>
    <property type="evidence" value="ECO:0007669"/>
    <property type="project" value="InterPro"/>
</dbReference>
<name>A0A9X4RLC7_9BACT</name>
<dbReference type="PANTHER" id="PTHR36118">
    <property type="entry name" value="ION-TRANSLOCATING OXIDOREDUCTASE COMPLEX SUBUNIT G"/>
    <property type="match status" value="1"/>
</dbReference>
<dbReference type="EMBL" id="JAPHEH010000001">
    <property type="protein sequence ID" value="MDG4474968.1"/>
    <property type="molecule type" value="Genomic_DNA"/>
</dbReference>
<dbReference type="Pfam" id="PF04205">
    <property type="entry name" value="FMN_bind"/>
    <property type="match status" value="1"/>
</dbReference>
<dbReference type="SMART" id="SM00900">
    <property type="entry name" value="FMN_bind"/>
    <property type="match status" value="1"/>
</dbReference>
<evidence type="ECO:0000256" key="6">
    <source>
        <dbReference type="SAM" id="Phobius"/>
    </source>
</evidence>
<dbReference type="GO" id="GO:0009055">
    <property type="term" value="F:electron transfer activity"/>
    <property type="evidence" value="ECO:0007669"/>
    <property type="project" value="InterPro"/>
</dbReference>
<keyword evidence="3" id="KW-0285">Flavoprotein</keyword>
<dbReference type="RefSeq" id="WP_307631945.1">
    <property type="nucleotide sequence ID" value="NZ_JAPHEH010000001.1"/>
</dbReference>
<evidence type="ECO:0000313" key="8">
    <source>
        <dbReference type="EMBL" id="MDG4474968.1"/>
    </source>
</evidence>
<evidence type="ECO:0000256" key="3">
    <source>
        <dbReference type="ARBA" id="ARBA00022630"/>
    </source>
</evidence>
<dbReference type="PANTHER" id="PTHR36118:SF1">
    <property type="entry name" value="ION-TRANSLOCATING OXIDOREDUCTASE COMPLEX SUBUNIT G"/>
    <property type="match status" value="1"/>
</dbReference>
<keyword evidence="5" id="KW-0249">Electron transport</keyword>
<proteinExistence type="predicted"/>
<reference evidence="8" key="1">
    <citation type="journal article" date="2022" name="bioRxiv">
        <title>Thiovibrio frasassiensisgen. nov., sp. nov., an autotrophic, elemental sulfur disproportionating bacterium isolated from sulfidic karst sediment, and proposal of Thiovibrionaceae fam. nov.</title>
        <authorList>
            <person name="Aronson H."/>
            <person name="Thomas C."/>
            <person name="Bhattacharyya M."/>
            <person name="Eckstein S."/>
            <person name="Jensen S."/>
            <person name="Barco R."/>
            <person name="Macalady J."/>
            <person name="Amend J."/>
        </authorList>
    </citation>
    <scope>NUCLEOTIDE SEQUENCE</scope>
    <source>
        <strain evidence="8">RS19-109</strain>
    </source>
</reference>
<sequence>MKNILTIIFRLTVACLLAGLVMGTAFILTNKAKKHNIHVNEQKVMLSLLGYSEKNPAPESVAMHEVYRYLVGEGEALGMGYLLPLQDGTFSFVTIDLTGGFVGQTPVAISPEKAVEEGERTPAIAAAIGAEKSLRYADQTIVVTNDGKRMAYLLPGRFPGFKTFIGAMLALDPNFSILGLDIMEHEEDPGLGAEIDQEYFKNQFKGKPLETVKKLEVVKTPLPEEYRKGLETEKNGLDAEEVARIQEQYKDNDIYALTGATISSRSVTNGVKAMVKKFAYRLAILDRVLVEQHIAVPF</sequence>
<evidence type="ECO:0000259" key="7">
    <source>
        <dbReference type="SMART" id="SM00900"/>
    </source>
</evidence>
<keyword evidence="6" id="KW-0472">Membrane</keyword>
<gene>
    <name evidence="8" type="ORF">OLX77_02180</name>
</gene>
<keyword evidence="1" id="KW-0813">Transport</keyword>
<protein>
    <submittedName>
        <fullName evidence="8">FMN-binding protein</fullName>
    </submittedName>
</protein>